<evidence type="ECO:0000313" key="2">
    <source>
        <dbReference type="EMBL" id="MBC8612023.1"/>
    </source>
</evidence>
<dbReference type="Gene3D" id="2.20.28.160">
    <property type="match status" value="1"/>
</dbReference>
<evidence type="ECO:0000313" key="3">
    <source>
        <dbReference type="Proteomes" id="UP000632659"/>
    </source>
</evidence>
<proteinExistence type="predicted"/>
<keyword evidence="1" id="KW-0472">Membrane</keyword>
<dbReference type="Proteomes" id="UP000632659">
    <property type="component" value="Unassembled WGS sequence"/>
</dbReference>
<dbReference type="RefSeq" id="WP_154825352.1">
    <property type="nucleotide sequence ID" value="NZ_JACRTL010000010.1"/>
</dbReference>
<evidence type="ECO:0008006" key="4">
    <source>
        <dbReference type="Google" id="ProtNLM"/>
    </source>
</evidence>
<gene>
    <name evidence="2" type="ORF">H8702_13075</name>
</gene>
<name>A0A8J6PFP7_9FIRM</name>
<keyword evidence="3" id="KW-1185">Reference proteome</keyword>
<comment type="caution">
    <text evidence="2">The sequence shown here is derived from an EMBL/GenBank/DDBJ whole genome shotgun (WGS) entry which is preliminary data.</text>
</comment>
<dbReference type="AlphaFoldDB" id="A0A8J6PFP7"/>
<dbReference type="EMBL" id="JACRTL010000010">
    <property type="protein sequence ID" value="MBC8612023.1"/>
    <property type="molecule type" value="Genomic_DNA"/>
</dbReference>
<keyword evidence="1" id="KW-1133">Transmembrane helix</keyword>
<accession>A0A8J6PFP7</accession>
<reference evidence="2" key="1">
    <citation type="submission" date="2020-08" db="EMBL/GenBank/DDBJ databases">
        <title>Genome public.</title>
        <authorList>
            <person name="Liu C."/>
            <person name="Sun Q."/>
        </authorList>
    </citation>
    <scope>NUCLEOTIDE SEQUENCE</scope>
    <source>
        <strain evidence="2">NSJ-15</strain>
    </source>
</reference>
<protein>
    <recommendedName>
        <fullName evidence="4">Zn-finger containing protein</fullName>
    </recommendedName>
</protein>
<keyword evidence="1" id="KW-0812">Transmembrane</keyword>
<sequence>MNWLRNFMAGRYGPDHLTLALLVVSFILSFVLFWVPVPFLGLLSYIPLGFALFRMLSRNILKRGEENIKFLKVWNTICGWFRKTKQHHADRKIYHFTACPSCKQKIRLPKGRGKLRVTCPKCGHQFERKT</sequence>
<evidence type="ECO:0000256" key="1">
    <source>
        <dbReference type="SAM" id="Phobius"/>
    </source>
</evidence>
<organism evidence="2 3">
    <name type="scientific">Massiliimalia timonensis</name>
    <dbReference type="NCBI Taxonomy" id="1987501"/>
    <lineage>
        <taxon>Bacteria</taxon>
        <taxon>Bacillati</taxon>
        <taxon>Bacillota</taxon>
        <taxon>Clostridia</taxon>
        <taxon>Eubacteriales</taxon>
        <taxon>Oscillospiraceae</taxon>
        <taxon>Massiliimalia</taxon>
    </lineage>
</organism>
<feature type="transmembrane region" description="Helical" evidence="1">
    <location>
        <begin position="20"/>
        <end position="53"/>
    </location>
</feature>